<organism evidence="1 2">
    <name type="scientific">Actinacidiphila rubida</name>
    <dbReference type="NCBI Taxonomy" id="310780"/>
    <lineage>
        <taxon>Bacteria</taxon>
        <taxon>Bacillati</taxon>
        <taxon>Actinomycetota</taxon>
        <taxon>Actinomycetes</taxon>
        <taxon>Kitasatosporales</taxon>
        <taxon>Streptomycetaceae</taxon>
        <taxon>Actinacidiphila</taxon>
    </lineage>
</organism>
<accession>A0A1H8UEU5</accession>
<keyword evidence="2" id="KW-1185">Reference proteome</keyword>
<reference evidence="1 2" key="1">
    <citation type="submission" date="2016-10" db="EMBL/GenBank/DDBJ databases">
        <authorList>
            <person name="de Groot N.N."/>
        </authorList>
    </citation>
    <scope>NUCLEOTIDE SEQUENCE [LARGE SCALE GENOMIC DNA]</scope>
    <source>
        <strain evidence="1 2">CGMCC 4.2026</strain>
    </source>
</reference>
<dbReference type="InterPro" id="IPR059186">
    <property type="entry name" value="SACTE_4363"/>
</dbReference>
<dbReference type="InterPro" id="IPR006311">
    <property type="entry name" value="TAT_signal"/>
</dbReference>
<gene>
    <name evidence="1" type="ORF">SAMN05216267_10715</name>
</gene>
<evidence type="ECO:0000313" key="2">
    <source>
        <dbReference type="Proteomes" id="UP000181951"/>
    </source>
</evidence>
<dbReference type="STRING" id="310780.SAMN05216267_10715"/>
<dbReference type="SUPFAM" id="SSF51126">
    <property type="entry name" value="Pectin lyase-like"/>
    <property type="match status" value="1"/>
</dbReference>
<dbReference type="Gene3D" id="2.160.20.10">
    <property type="entry name" value="Single-stranded right-handed beta-helix, Pectin lyase-like"/>
    <property type="match status" value="1"/>
</dbReference>
<evidence type="ECO:0000313" key="1">
    <source>
        <dbReference type="EMBL" id="SEP01772.1"/>
    </source>
</evidence>
<name>A0A1H8UEU5_9ACTN</name>
<dbReference type="EMBL" id="FODD01000071">
    <property type="protein sequence ID" value="SEP01772.1"/>
    <property type="molecule type" value="Genomic_DNA"/>
</dbReference>
<dbReference type="InterPro" id="IPR012334">
    <property type="entry name" value="Pectin_lyas_fold"/>
</dbReference>
<proteinExistence type="predicted"/>
<dbReference type="PROSITE" id="PS51318">
    <property type="entry name" value="TAT"/>
    <property type="match status" value="1"/>
</dbReference>
<dbReference type="CDD" id="cd23669">
    <property type="entry name" value="GH55_SacteLam55A-like"/>
    <property type="match status" value="1"/>
</dbReference>
<dbReference type="AlphaFoldDB" id="A0A1H8UEU5"/>
<dbReference type="Proteomes" id="UP000181951">
    <property type="component" value="Unassembled WGS sequence"/>
</dbReference>
<dbReference type="InterPro" id="IPR011050">
    <property type="entry name" value="Pectin_lyase_fold/virulence"/>
</dbReference>
<evidence type="ECO:0008006" key="3">
    <source>
        <dbReference type="Google" id="ProtNLM"/>
    </source>
</evidence>
<sequence length="616" mass="65286">MSSASTTSGRAVSVIPSRRTVLRGAAAAAAVPLAGAVSSGSARASSASPSASPAGSPHSAGLGPNVLVFDPSMGDAAIQAQVDAVFTTQQSNQFGSERYALAFMPGTYTVDINVGFYTHVLGLGESPDDVVINGHVTVDAQWFDGNGTQNFWRAAENLTIVPPDGLNRWAVAQAGPMRRVHVKGNMTLWPSPPGNRWSSGGFLADSVVDGYVESGSQQQWLSRNDTFGSWTGSNWNMVFVGAQGAPAQSFPTPPMTTIDRTPVVREKPFLTVDRHGSYQVFVPALRRDSTGTTWAGGRAAGHGVALSRFFVARPGDSAADINRALARGQHLLFTPGVYELSSTIQVSRPGTIVLGLGYTTLRSTHGNTLIDVADVDGVTVAGVLIEAASAHTPVLLKVGDGCGRHRHDNDPTVLFDVFARIGGAVAGGAGVSVQIDSHDVILDHLWLWRADHGLDGTVGWAVNPADTGIAVNGDHVTAYGLFVEHYQKYEVIWNGEHGRTYFFQNENPYDVPTQSAWVHGSTNGYASYKVGDHVRDHQAWGLGSYCFFNLNADIYTDHTYEVPDTPGVVFTDLMTVCLNGPGGGGMLHAVNGAGDPVQNGFAVYNMKRYSNGVATV</sequence>
<protein>
    <recommendedName>
        <fullName evidence="3">Adenylyl cyclase</fullName>
    </recommendedName>
</protein>